<accession>A0ABQ4YM17</accession>
<dbReference type="InterPro" id="IPR036397">
    <property type="entry name" value="RNaseH_sf"/>
</dbReference>
<dbReference type="Gene3D" id="3.30.420.10">
    <property type="entry name" value="Ribonuclease H-like superfamily/Ribonuclease H"/>
    <property type="match status" value="1"/>
</dbReference>
<proteinExistence type="predicted"/>
<keyword evidence="3" id="KW-1185">Reference proteome</keyword>
<dbReference type="GO" id="GO:0003964">
    <property type="term" value="F:RNA-directed DNA polymerase activity"/>
    <property type="evidence" value="ECO:0007669"/>
    <property type="project" value="UniProtKB-KW"/>
</dbReference>
<protein>
    <submittedName>
        <fullName evidence="2">Reverse transcriptase domain-containing protein</fullName>
    </submittedName>
</protein>
<dbReference type="PANTHER" id="PTHR47266">
    <property type="entry name" value="ENDONUCLEASE-RELATED"/>
    <property type="match status" value="1"/>
</dbReference>
<dbReference type="InterPro" id="IPR012337">
    <property type="entry name" value="RNaseH-like_sf"/>
</dbReference>
<evidence type="ECO:0000256" key="1">
    <source>
        <dbReference type="SAM" id="MobiDB-lite"/>
    </source>
</evidence>
<dbReference type="InterPro" id="IPR052160">
    <property type="entry name" value="Gypsy_RT_Integrase-like"/>
</dbReference>
<keyword evidence="2" id="KW-0695">RNA-directed DNA polymerase</keyword>
<dbReference type="SUPFAM" id="SSF53098">
    <property type="entry name" value="Ribonuclease H-like"/>
    <property type="match status" value="1"/>
</dbReference>
<evidence type="ECO:0000313" key="3">
    <source>
        <dbReference type="Proteomes" id="UP001151760"/>
    </source>
</evidence>
<organism evidence="2 3">
    <name type="scientific">Tanacetum coccineum</name>
    <dbReference type="NCBI Taxonomy" id="301880"/>
    <lineage>
        <taxon>Eukaryota</taxon>
        <taxon>Viridiplantae</taxon>
        <taxon>Streptophyta</taxon>
        <taxon>Embryophyta</taxon>
        <taxon>Tracheophyta</taxon>
        <taxon>Spermatophyta</taxon>
        <taxon>Magnoliopsida</taxon>
        <taxon>eudicotyledons</taxon>
        <taxon>Gunneridae</taxon>
        <taxon>Pentapetalae</taxon>
        <taxon>asterids</taxon>
        <taxon>campanulids</taxon>
        <taxon>Asterales</taxon>
        <taxon>Asteraceae</taxon>
        <taxon>Asteroideae</taxon>
        <taxon>Anthemideae</taxon>
        <taxon>Anthemidinae</taxon>
        <taxon>Tanacetum</taxon>
    </lineage>
</organism>
<keyword evidence="2" id="KW-0548">Nucleotidyltransferase</keyword>
<reference evidence="2" key="2">
    <citation type="submission" date="2022-01" db="EMBL/GenBank/DDBJ databases">
        <authorList>
            <person name="Yamashiro T."/>
            <person name="Shiraishi A."/>
            <person name="Satake H."/>
            <person name="Nakayama K."/>
        </authorList>
    </citation>
    <scope>NUCLEOTIDE SEQUENCE</scope>
</reference>
<sequence length="285" mass="32213">MTKSSSTSPNFFLEETNTVDNSLPKTKTFCFNLEEISSGSPTSYSDLSLLDYEAFYSDDDHIEEKSSGSTTTHADFSQYDSFIFDLSIDSFPPADMSDLYHEEFAVNRHYISPSTGYQEKDKNKDKTEQNRARDRKEHEKTSPTVPSDFIGPAQFDIEIRDKKGAENLAVDHLSRLENPELGKLTKAEIRDLFPEERLMAISDKNNEPCGPSGGHHGITTTARKVFEADFIGHISFEMHGIDFMRPFPSSNRNKYILVAIDYVSKWVEAQAFPTNDALICGVNFL</sequence>
<evidence type="ECO:0000313" key="2">
    <source>
        <dbReference type="EMBL" id="GJS78516.1"/>
    </source>
</evidence>
<keyword evidence="2" id="KW-0808">Transferase</keyword>
<feature type="region of interest" description="Disordered" evidence="1">
    <location>
        <begin position="111"/>
        <end position="150"/>
    </location>
</feature>
<feature type="compositionally biased region" description="Basic and acidic residues" evidence="1">
    <location>
        <begin position="118"/>
        <end position="141"/>
    </location>
</feature>
<name>A0ABQ4YM17_9ASTR</name>
<dbReference type="Proteomes" id="UP001151760">
    <property type="component" value="Unassembled WGS sequence"/>
</dbReference>
<reference evidence="2" key="1">
    <citation type="journal article" date="2022" name="Int. J. Mol. Sci.">
        <title>Draft Genome of Tanacetum Coccineum: Genomic Comparison of Closely Related Tanacetum-Family Plants.</title>
        <authorList>
            <person name="Yamashiro T."/>
            <person name="Shiraishi A."/>
            <person name="Nakayama K."/>
            <person name="Satake H."/>
        </authorList>
    </citation>
    <scope>NUCLEOTIDE SEQUENCE</scope>
</reference>
<dbReference type="EMBL" id="BQNB010010529">
    <property type="protein sequence ID" value="GJS78516.1"/>
    <property type="molecule type" value="Genomic_DNA"/>
</dbReference>
<comment type="caution">
    <text evidence="2">The sequence shown here is derived from an EMBL/GenBank/DDBJ whole genome shotgun (WGS) entry which is preliminary data.</text>
</comment>
<gene>
    <name evidence="2" type="ORF">Tco_0728397</name>
</gene>